<keyword evidence="2" id="KW-0812">Transmembrane</keyword>
<evidence type="ECO:0000313" key="4">
    <source>
        <dbReference type="Proteomes" id="UP001612928"/>
    </source>
</evidence>
<feature type="compositionally biased region" description="Basic and acidic residues" evidence="1">
    <location>
        <begin position="1"/>
        <end position="14"/>
    </location>
</feature>
<dbReference type="RefSeq" id="WP_397022751.1">
    <property type="nucleotide sequence ID" value="NZ_JBITMB010000005.1"/>
</dbReference>
<accession>A0ABW8A7L8</accession>
<organism evidence="3 4">
    <name type="scientific">Nonomuraea indica</name>
    <dbReference type="NCBI Taxonomy" id="1581193"/>
    <lineage>
        <taxon>Bacteria</taxon>
        <taxon>Bacillati</taxon>
        <taxon>Actinomycetota</taxon>
        <taxon>Actinomycetes</taxon>
        <taxon>Streptosporangiales</taxon>
        <taxon>Streptosporangiaceae</taxon>
        <taxon>Nonomuraea</taxon>
    </lineage>
</organism>
<feature type="compositionally biased region" description="Basic and acidic residues" evidence="1">
    <location>
        <begin position="189"/>
        <end position="237"/>
    </location>
</feature>
<reference evidence="3 4" key="1">
    <citation type="submission" date="2024-10" db="EMBL/GenBank/DDBJ databases">
        <title>The Natural Products Discovery Center: Release of the First 8490 Sequenced Strains for Exploring Actinobacteria Biosynthetic Diversity.</title>
        <authorList>
            <person name="Kalkreuter E."/>
            <person name="Kautsar S.A."/>
            <person name="Yang D."/>
            <person name="Bader C.D."/>
            <person name="Teijaro C.N."/>
            <person name="Fluegel L."/>
            <person name="Davis C.M."/>
            <person name="Simpson J.R."/>
            <person name="Lauterbach L."/>
            <person name="Steele A.D."/>
            <person name="Gui C."/>
            <person name="Meng S."/>
            <person name="Li G."/>
            <person name="Viehrig K."/>
            <person name="Ye F."/>
            <person name="Su P."/>
            <person name="Kiefer A.F."/>
            <person name="Nichols A."/>
            <person name="Cepeda A.J."/>
            <person name="Yan W."/>
            <person name="Fan B."/>
            <person name="Jiang Y."/>
            <person name="Adhikari A."/>
            <person name="Zheng C.-J."/>
            <person name="Schuster L."/>
            <person name="Cowan T.M."/>
            <person name="Smanski M.J."/>
            <person name="Chevrette M.G."/>
            <person name="De Carvalho L.P.S."/>
            <person name="Shen B."/>
        </authorList>
    </citation>
    <scope>NUCLEOTIDE SEQUENCE [LARGE SCALE GENOMIC DNA]</scope>
    <source>
        <strain evidence="3 4">NPDC049503</strain>
    </source>
</reference>
<gene>
    <name evidence="3" type="ORF">ACIBP5_22640</name>
</gene>
<protein>
    <recommendedName>
        <fullName evidence="5">Translation initiation factor IF-2</fullName>
    </recommendedName>
</protein>
<evidence type="ECO:0008006" key="5">
    <source>
        <dbReference type="Google" id="ProtNLM"/>
    </source>
</evidence>
<proteinExistence type="predicted"/>
<evidence type="ECO:0000313" key="3">
    <source>
        <dbReference type="EMBL" id="MFI7442776.1"/>
    </source>
</evidence>
<dbReference type="EMBL" id="JBITMB010000005">
    <property type="protein sequence ID" value="MFI7442776.1"/>
    <property type="molecule type" value="Genomic_DNA"/>
</dbReference>
<keyword evidence="2" id="KW-1133">Transmembrane helix</keyword>
<sequence length="328" mass="33861">MADLEKHERGDDRPPSAYRRAAPVAPFPEYAPPPGMDRTRVIVLLVVGSAALLGAWLGLHGPGGADPGGVAAPSPAGRPGALAGAGGPALGDAGPRIGSGASAPRTGRDAPRVRERHQAGRTRDARSGHPPRPGEGHAHHTTRRGGGQARHTTRPGGGHAHHTAGRGGDGARHATVPGPGSYAPNPAAQDREYRAGRAAGRREDARATRQDRENRPRHAAARHEPVRTGHVRTDHKAGAGAGTPAHRSPRSAGGRPSRPAPGAEARRPVSPGRHNGKTARGPGATEDRPAPRATSRGPAGPGLLHQWCEDNFTTAPLLARACHLYVTP</sequence>
<feature type="region of interest" description="Disordered" evidence="1">
    <location>
        <begin position="68"/>
        <end position="301"/>
    </location>
</feature>
<feature type="region of interest" description="Disordered" evidence="1">
    <location>
        <begin position="1"/>
        <end position="34"/>
    </location>
</feature>
<feature type="compositionally biased region" description="Basic and acidic residues" evidence="1">
    <location>
        <begin position="106"/>
        <end position="138"/>
    </location>
</feature>
<feature type="compositionally biased region" description="Low complexity" evidence="1">
    <location>
        <begin position="250"/>
        <end position="263"/>
    </location>
</feature>
<comment type="caution">
    <text evidence="3">The sequence shown here is derived from an EMBL/GenBank/DDBJ whole genome shotgun (WGS) entry which is preliminary data.</text>
</comment>
<evidence type="ECO:0000256" key="2">
    <source>
        <dbReference type="SAM" id="Phobius"/>
    </source>
</evidence>
<feature type="compositionally biased region" description="Low complexity" evidence="1">
    <location>
        <begin position="68"/>
        <end position="82"/>
    </location>
</feature>
<keyword evidence="2" id="KW-0472">Membrane</keyword>
<evidence type="ECO:0000256" key="1">
    <source>
        <dbReference type="SAM" id="MobiDB-lite"/>
    </source>
</evidence>
<feature type="transmembrane region" description="Helical" evidence="2">
    <location>
        <begin position="41"/>
        <end position="59"/>
    </location>
</feature>
<keyword evidence="4" id="KW-1185">Reference proteome</keyword>
<name>A0ABW8A7L8_9ACTN</name>
<feature type="compositionally biased region" description="Pro residues" evidence="1">
    <location>
        <begin position="25"/>
        <end position="34"/>
    </location>
</feature>
<dbReference type="Proteomes" id="UP001612928">
    <property type="component" value="Unassembled WGS sequence"/>
</dbReference>